<feature type="short sequence motif" description="'HIGH' region" evidence="11">
    <location>
        <begin position="42"/>
        <end position="51"/>
    </location>
</feature>
<evidence type="ECO:0000256" key="4">
    <source>
        <dbReference type="ARBA" id="ARBA00022741"/>
    </source>
</evidence>
<dbReference type="OrthoDB" id="9804243at2"/>
<feature type="binding site" evidence="11">
    <location>
        <position position="175"/>
    </location>
    <ligand>
        <name>L-tyrosine</name>
        <dbReference type="ChEBI" id="CHEBI:58315"/>
    </ligand>
</feature>
<comment type="subunit">
    <text evidence="11">Homodimer.</text>
</comment>
<evidence type="ECO:0000313" key="15">
    <source>
        <dbReference type="Proteomes" id="UP000296153"/>
    </source>
</evidence>
<dbReference type="EC" id="6.1.1.1" evidence="11"/>
<dbReference type="FunFam" id="1.10.240.10:FF:000001">
    <property type="entry name" value="Tyrosine--tRNA ligase"/>
    <property type="match status" value="1"/>
</dbReference>
<evidence type="ECO:0000256" key="1">
    <source>
        <dbReference type="ARBA" id="ARBA00004496"/>
    </source>
</evidence>
<dbReference type="Pfam" id="PF00579">
    <property type="entry name" value="tRNA-synt_1b"/>
    <property type="match status" value="1"/>
</dbReference>
<evidence type="ECO:0000256" key="3">
    <source>
        <dbReference type="ARBA" id="ARBA00022598"/>
    </source>
</evidence>
<dbReference type="Gene3D" id="3.10.290.10">
    <property type="entry name" value="RNA-binding S4 domain"/>
    <property type="match status" value="1"/>
</dbReference>
<dbReference type="FunFam" id="3.40.50.620:FF:000008">
    <property type="entry name" value="Tyrosine--tRNA ligase"/>
    <property type="match status" value="1"/>
</dbReference>
<comment type="caution">
    <text evidence="14">The sequence shown here is derived from an EMBL/GenBank/DDBJ whole genome shotgun (WGS) entry which is preliminary data.</text>
</comment>
<comment type="subcellular location">
    <subcellularLocation>
        <location evidence="1 11">Cytoplasm</location>
    </subcellularLocation>
</comment>
<dbReference type="Gene3D" id="3.40.50.620">
    <property type="entry name" value="HUPs"/>
    <property type="match status" value="1"/>
</dbReference>
<dbReference type="NCBIfam" id="TIGR00234">
    <property type="entry name" value="tyrS"/>
    <property type="match status" value="1"/>
</dbReference>
<reference evidence="14 15" key="1">
    <citation type="journal article" date="2018" name="Genome Biol. Evol.">
        <title>Cladogenesis and Genomic Streamlining in Extracellular Endosymbionts of Tropical Stink Bugs.</title>
        <authorList>
            <person name="Otero-Bravo A."/>
            <person name="Goffredi S."/>
            <person name="Sabree Z.L."/>
        </authorList>
    </citation>
    <scope>NUCLEOTIDE SEQUENCE [LARGE SCALE GENOMIC DNA]</scope>
    <source>
        <strain evidence="14 15">SoEE</strain>
    </source>
</reference>
<dbReference type="InterPro" id="IPR014729">
    <property type="entry name" value="Rossmann-like_a/b/a_fold"/>
</dbReference>
<evidence type="ECO:0000256" key="12">
    <source>
        <dbReference type="PROSITE-ProRule" id="PRU00182"/>
    </source>
</evidence>
<dbReference type="SUPFAM" id="SSF52374">
    <property type="entry name" value="Nucleotidylyl transferase"/>
    <property type="match status" value="1"/>
</dbReference>
<dbReference type="InterPro" id="IPR002307">
    <property type="entry name" value="Tyr-tRNA-ligase"/>
</dbReference>
<keyword evidence="6 12" id="KW-0694">RNA-binding</keyword>
<name>A0A2P5T0N6_9GAMM</name>
<feature type="short sequence motif" description="'KMSKS' region" evidence="11">
    <location>
        <begin position="235"/>
        <end position="239"/>
    </location>
</feature>
<dbReference type="PROSITE" id="PS50889">
    <property type="entry name" value="S4"/>
    <property type="match status" value="1"/>
</dbReference>
<gene>
    <name evidence="11" type="primary">tyrS</name>
    <name evidence="14" type="ORF">CRV12_00720</name>
</gene>
<dbReference type="AlphaFoldDB" id="A0A2P5T0N6"/>
<feature type="binding site" evidence="11">
    <location>
        <position position="37"/>
    </location>
    <ligand>
        <name>L-tyrosine</name>
        <dbReference type="ChEBI" id="CHEBI:58315"/>
    </ligand>
</feature>
<keyword evidence="4 11" id="KW-0547">Nucleotide-binding</keyword>
<dbReference type="GO" id="GO:0006437">
    <property type="term" value="P:tyrosyl-tRNA aminoacylation"/>
    <property type="evidence" value="ECO:0007669"/>
    <property type="project" value="UniProtKB-UniRule"/>
</dbReference>
<dbReference type="GO" id="GO:0042803">
    <property type="term" value="F:protein homodimerization activity"/>
    <property type="evidence" value="ECO:0007669"/>
    <property type="project" value="UniProtKB-ARBA"/>
</dbReference>
<dbReference type="InterPro" id="IPR002942">
    <property type="entry name" value="S4_RNA-bd"/>
</dbReference>
<dbReference type="PROSITE" id="PS00178">
    <property type="entry name" value="AA_TRNA_LIGASE_I"/>
    <property type="match status" value="1"/>
</dbReference>
<dbReference type="InterPro" id="IPR024088">
    <property type="entry name" value="Tyr-tRNA-ligase_bac-type"/>
</dbReference>
<feature type="binding site" evidence="11">
    <location>
        <position position="238"/>
    </location>
    <ligand>
        <name>ATP</name>
        <dbReference type="ChEBI" id="CHEBI:30616"/>
    </ligand>
</feature>
<feature type="binding site" evidence="11">
    <location>
        <position position="179"/>
    </location>
    <ligand>
        <name>L-tyrosine</name>
        <dbReference type="ChEBI" id="CHEBI:58315"/>
    </ligand>
</feature>
<dbReference type="HAMAP" id="MF_02006">
    <property type="entry name" value="Tyr_tRNA_synth_type1"/>
    <property type="match status" value="1"/>
</dbReference>
<comment type="similarity">
    <text evidence="10 11">Belongs to the class-I aminoacyl-tRNA synthetase family. TyrS type 1 subfamily.</text>
</comment>
<keyword evidence="8 11" id="KW-0030">Aminoacyl-tRNA synthetase</keyword>
<evidence type="ECO:0000259" key="13">
    <source>
        <dbReference type="SMART" id="SM00363"/>
    </source>
</evidence>
<evidence type="ECO:0000256" key="5">
    <source>
        <dbReference type="ARBA" id="ARBA00022840"/>
    </source>
</evidence>
<accession>A0A2P5T0N6</accession>
<keyword evidence="2 11" id="KW-0963">Cytoplasm</keyword>
<keyword evidence="3 11" id="KW-0436">Ligase</keyword>
<dbReference type="InterPro" id="IPR024107">
    <property type="entry name" value="Tyr-tRNA-ligase_bac_1"/>
</dbReference>
<dbReference type="GO" id="GO:0005829">
    <property type="term" value="C:cytosol"/>
    <property type="evidence" value="ECO:0007669"/>
    <property type="project" value="TreeGrafter"/>
</dbReference>
<dbReference type="CDD" id="cd00805">
    <property type="entry name" value="TyrRS_core"/>
    <property type="match status" value="1"/>
</dbReference>
<evidence type="ECO:0000256" key="6">
    <source>
        <dbReference type="ARBA" id="ARBA00022884"/>
    </source>
</evidence>
<organism evidence="14 15">
    <name type="scientific">Candidatus Pantoea edessiphila</name>
    <dbReference type="NCBI Taxonomy" id="2044610"/>
    <lineage>
        <taxon>Bacteria</taxon>
        <taxon>Pseudomonadati</taxon>
        <taxon>Pseudomonadota</taxon>
        <taxon>Gammaproteobacteria</taxon>
        <taxon>Enterobacterales</taxon>
        <taxon>Erwiniaceae</taxon>
        <taxon>Pantoea</taxon>
    </lineage>
</organism>
<dbReference type="InterPro" id="IPR002305">
    <property type="entry name" value="aa-tRNA-synth_Ic"/>
</dbReference>
<dbReference type="SMART" id="SM00363">
    <property type="entry name" value="S4"/>
    <property type="match status" value="1"/>
</dbReference>
<dbReference type="RefSeq" id="WP_136130757.1">
    <property type="nucleotide sequence ID" value="NZ_PDKT01000001.1"/>
</dbReference>
<evidence type="ECO:0000256" key="9">
    <source>
        <dbReference type="ARBA" id="ARBA00048248"/>
    </source>
</evidence>
<dbReference type="InterPro" id="IPR036986">
    <property type="entry name" value="S4_RNA-bd_sf"/>
</dbReference>
<dbReference type="GO" id="GO:0003723">
    <property type="term" value="F:RNA binding"/>
    <property type="evidence" value="ECO:0007669"/>
    <property type="project" value="UniProtKB-KW"/>
</dbReference>
<comment type="catalytic activity">
    <reaction evidence="9 11">
        <text>tRNA(Tyr) + L-tyrosine + ATP = L-tyrosyl-tRNA(Tyr) + AMP + diphosphate + H(+)</text>
        <dbReference type="Rhea" id="RHEA:10220"/>
        <dbReference type="Rhea" id="RHEA-COMP:9706"/>
        <dbReference type="Rhea" id="RHEA-COMP:9707"/>
        <dbReference type="ChEBI" id="CHEBI:15378"/>
        <dbReference type="ChEBI" id="CHEBI:30616"/>
        <dbReference type="ChEBI" id="CHEBI:33019"/>
        <dbReference type="ChEBI" id="CHEBI:58315"/>
        <dbReference type="ChEBI" id="CHEBI:78442"/>
        <dbReference type="ChEBI" id="CHEBI:78536"/>
        <dbReference type="ChEBI" id="CHEBI:456215"/>
        <dbReference type="EC" id="6.1.1.1"/>
    </reaction>
</comment>
<dbReference type="GO" id="GO:0005524">
    <property type="term" value="F:ATP binding"/>
    <property type="evidence" value="ECO:0007669"/>
    <property type="project" value="UniProtKB-UniRule"/>
</dbReference>
<comment type="function">
    <text evidence="11">Catalyzes the attachment of tyrosine to tRNA(Tyr) in a two-step reaction: tyrosine is first activated by ATP to form Tyr-AMP and then transferred to the acceptor end of tRNA(Tyr).</text>
</comment>
<dbReference type="Gene3D" id="1.10.240.10">
    <property type="entry name" value="Tyrosyl-Transfer RNA Synthetase"/>
    <property type="match status" value="1"/>
</dbReference>
<evidence type="ECO:0000256" key="10">
    <source>
        <dbReference type="ARBA" id="ARBA00060965"/>
    </source>
</evidence>
<feature type="domain" description="RNA-binding S4" evidence="13">
    <location>
        <begin position="357"/>
        <end position="419"/>
    </location>
</feature>
<keyword evidence="7 11" id="KW-0648">Protein biosynthesis</keyword>
<evidence type="ECO:0000256" key="7">
    <source>
        <dbReference type="ARBA" id="ARBA00022917"/>
    </source>
</evidence>
<dbReference type="InterPro" id="IPR054608">
    <property type="entry name" value="SYY-like_C"/>
</dbReference>
<proteinExistence type="inferred from homology"/>
<dbReference type="Proteomes" id="UP000296153">
    <property type="component" value="Unassembled WGS sequence"/>
</dbReference>
<evidence type="ECO:0000256" key="11">
    <source>
        <dbReference type="HAMAP-Rule" id="MF_02006"/>
    </source>
</evidence>
<dbReference type="EMBL" id="PDKT01000001">
    <property type="protein sequence ID" value="PPI88147.1"/>
    <property type="molecule type" value="Genomic_DNA"/>
</dbReference>
<evidence type="ECO:0000256" key="2">
    <source>
        <dbReference type="ARBA" id="ARBA00022490"/>
    </source>
</evidence>
<keyword evidence="5 11" id="KW-0067">ATP-binding</keyword>
<dbReference type="InterPro" id="IPR001412">
    <property type="entry name" value="aa-tRNA-synth_I_CS"/>
</dbReference>
<evidence type="ECO:0000256" key="8">
    <source>
        <dbReference type="ARBA" id="ARBA00023146"/>
    </source>
</evidence>
<dbReference type="PANTHER" id="PTHR11766:SF0">
    <property type="entry name" value="TYROSINE--TRNA LIGASE, MITOCHONDRIAL"/>
    <property type="match status" value="1"/>
</dbReference>
<dbReference type="GO" id="GO:0004831">
    <property type="term" value="F:tyrosine-tRNA ligase activity"/>
    <property type="evidence" value="ECO:0007669"/>
    <property type="project" value="UniProtKB-UniRule"/>
</dbReference>
<protein>
    <recommendedName>
        <fullName evidence="11">Tyrosine--tRNA ligase</fullName>
        <ecNumber evidence="11">6.1.1.1</ecNumber>
    </recommendedName>
    <alternativeName>
        <fullName evidence="11">Tyrosyl-tRNA synthetase</fullName>
        <shortName evidence="11">TyrRS</shortName>
    </alternativeName>
</protein>
<dbReference type="PRINTS" id="PR01040">
    <property type="entry name" value="TRNASYNTHTYR"/>
</dbReference>
<sequence length="424" mass="48485">MSTNNIISYLHNRDLICQLTNEDIIIKKIQEGPISVYCGFDPTAESLHLGHLVPLICLRHFQNLGHKPILLVGGATGLIGDPSFKATERKLNDNDIIKKWIKKIKGQLTRFLNFDCGFNSALIINNIDWFKKINVLTFLREIGKHFSVNQMINKEAIKQRIKRNDQGISFTEFSYNLLQSYDFAYLNKLHNVSLQIGGSDQWGNITSGINLTRKLNKNQVFGLTVPLITKSDGTKFGKTEKETIWLDSEKTSPYKFYQFWINTADTDIYRFLKYFTSISTTKINRMEYEDKNISKIPSAKYILAEEITNLVHGKNGMISAKRITQSLFSSNIIDMTESDFKQLAFDGIPNIILSELEDLQAALVKAKLAASRSQAKTMISSYAININGKKQSNPYYIFNKSDKLFNKYTLICRGKKNHCLINWL</sequence>
<evidence type="ECO:0000313" key="14">
    <source>
        <dbReference type="EMBL" id="PPI88147.1"/>
    </source>
</evidence>
<dbReference type="PANTHER" id="PTHR11766">
    <property type="entry name" value="TYROSYL-TRNA SYNTHETASE"/>
    <property type="match status" value="1"/>
</dbReference>
<dbReference type="Pfam" id="PF22421">
    <property type="entry name" value="SYY_C-terminal"/>
    <property type="match status" value="1"/>
</dbReference>
<dbReference type="SUPFAM" id="SSF55174">
    <property type="entry name" value="Alpha-L RNA-binding motif"/>
    <property type="match status" value="1"/>
</dbReference>